<dbReference type="GO" id="GO:0006793">
    <property type="term" value="P:phosphorus metabolic process"/>
    <property type="evidence" value="ECO:0007669"/>
    <property type="project" value="UniProtKB-ARBA"/>
</dbReference>
<dbReference type="Proteomes" id="UP000250915">
    <property type="component" value="Unassembled WGS sequence"/>
</dbReference>
<feature type="domain" description="PLD phosphodiesterase" evidence="7">
    <location>
        <begin position="114"/>
        <end position="141"/>
    </location>
</feature>
<gene>
    <name evidence="8" type="ORF">DQP57_07030</name>
</gene>
<dbReference type="Pfam" id="PF13091">
    <property type="entry name" value="PLDc_2"/>
    <property type="match status" value="1"/>
</dbReference>
<sequence>MALSSLTELDQYKAAPFPPGYPDTTRTFYSPVDRVHEALKSLLTSATKTIVVAMYGYDDVELNSVLQSALNDEKIYVQMSLDSTQAAGKSERALLAPWLNDKVGNSIAIGHSEKSAIMHLKMVIIDGVDVITGSTNWSTGGESKQDNQLTVIRDPYVCAEARSRIDIIHDGMLKQMVAQARSAGPAPS</sequence>
<evidence type="ECO:0000259" key="7">
    <source>
        <dbReference type="PROSITE" id="PS50035"/>
    </source>
</evidence>
<dbReference type="GO" id="GO:0004630">
    <property type="term" value="F:phospholipase D activity"/>
    <property type="evidence" value="ECO:0007669"/>
    <property type="project" value="UniProtKB-EC"/>
</dbReference>
<reference evidence="8 9" key="1">
    <citation type="submission" date="2018-06" db="EMBL/GenBank/DDBJ databases">
        <title>NTM in soil in Japan.</title>
        <authorList>
            <person name="Ohya K."/>
        </authorList>
    </citation>
    <scope>NUCLEOTIDE SEQUENCE [LARGE SCALE GENOMIC DNA]</scope>
    <source>
        <strain evidence="8 9">GF28</strain>
    </source>
</reference>
<dbReference type="InterPro" id="IPR001736">
    <property type="entry name" value="PLipase_D/transphosphatidylase"/>
</dbReference>
<dbReference type="PANTHER" id="PTHR43856:SF1">
    <property type="entry name" value="MITOCHONDRIAL CARDIOLIPIN HYDROLASE"/>
    <property type="match status" value="1"/>
</dbReference>
<keyword evidence="5" id="KW-0442">Lipid degradation</keyword>
<keyword evidence="4" id="KW-0378">Hydrolase</keyword>
<comment type="caution">
    <text evidence="8">The sequence shown here is derived from an EMBL/GenBank/DDBJ whole genome shotgun (WGS) entry which is preliminary data.</text>
</comment>
<comment type="catalytic activity">
    <reaction evidence="1">
        <text>a 1,2-diacyl-sn-glycero-3-phosphocholine + H2O = a 1,2-diacyl-sn-glycero-3-phosphate + choline + H(+)</text>
        <dbReference type="Rhea" id="RHEA:14445"/>
        <dbReference type="ChEBI" id="CHEBI:15354"/>
        <dbReference type="ChEBI" id="CHEBI:15377"/>
        <dbReference type="ChEBI" id="CHEBI:15378"/>
        <dbReference type="ChEBI" id="CHEBI:57643"/>
        <dbReference type="ChEBI" id="CHEBI:58608"/>
        <dbReference type="EC" id="3.1.4.4"/>
    </reaction>
</comment>
<evidence type="ECO:0000256" key="6">
    <source>
        <dbReference type="ARBA" id="ARBA00023098"/>
    </source>
</evidence>
<evidence type="ECO:0000256" key="1">
    <source>
        <dbReference type="ARBA" id="ARBA00000798"/>
    </source>
</evidence>
<protein>
    <recommendedName>
        <fullName evidence="3">phospholipase D</fullName>
        <ecNumber evidence="3">3.1.4.4</ecNumber>
    </recommendedName>
</protein>
<organism evidence="8 9">
    <name type="scientific">Mycobacterium colombiense</name>
    <dbReference type="NCBI Taxonomy" id="339268"/>
    <lineage>
        <taxon>Bacteria</taxon>
        <taxon>Bacillati</taxon>
        <taxon>Actinomycetota</taxon>
        <taxon>Actinomycetes</taxon>
        <taxon>Mycobacteriales</taxon>
        <taxon>Mycobacteriaceae</taxon>
        <taxon>Mycobacterium</taxon>
        <taxon>Mycobacterium avium complex (MAC)</taxon>
    </lineage>
</organism>
<dbReference type="PROSITE" id="PS50035">
    <property type="entry name" value="PLD"/>
    <property type="match status" value="1"/>
</dbReference>
<dbReference type="RefSeq" id="WP_112632320.1">
    <property type="nucleotide sequence ID" value="NZ_QMEV01000009.1"/>
</dbReference>
<keyword evidence="6" id="KW-0443">Lipid metabolism</keyword>
<dbReference type="OrthoDB" id="9088604at2"/>
<comment type="similarity">
    <text evidence="2">Belongs to the phospholipase D family.</text>
</comment>
<evidence type="ECO:0000256" key="5">
    <source>
        <dbReference type="ARBA" id="ARBA00022963"/>
    </source>
</evidence>
<dbReference type="GO" id="GO:0016891">
    <property type="term" value="F:RNA endonuclease activity producing 5'-phosphomonoesters, hydrolytic mechanism"/>
    <property type="evidence" value="ECO:0007669"/>
    <property type="project" value="TreeGrafter"/>
</dbReference>
<evidence type="ECO:0000313" key="8">
    <source>
        <dbReference type="EMBL" id="RAV14109.1"/>
    </source>
</evidence>
<dbReference type="EMBL" id="QMEV01000009">
    <property type="protein sequence ID" value="RAV14109.1"/>
    <property type="molecule type" value="Genomic_DNA"/>
</dbReference>
<dbReference type="InterPro" id="IPR025202">
    <property type="entry name" value="PLD-like_dom"/>
</dbReference>
<evidence type="ECO:0000256" key="3">
    <source>
        <dbReference type="ARBA" id="ARBA00012027"/>
    </source>
</evidence>
<dbReference type="SUPFAM" id="SSF56024">
    <property type="entry name" value="Phospholipase D/nuclease"/>
    <property type="match status" value="1"/>
</dbReference>
<dbReference type="AlphaFoldDB" id="A0A329M1W0"/>
<dbReference type="PANTHER" id="PTHR43856">
    <property type="entry name" value="CARDIOLIPIN HYDROLASE"/>
    <property type="match status" value="1"/>
</dbReference>
<dbReference type="Gene3D" id="3.30.870.10">
    <property type="entry name" value="Endonuclease Chain A"/>
    <property type="match status" value="1"/>
</dbReference>
<dbReference type="InterPro" id="IPR051406">
    <property type="entry name" value="PLD_domain"/>
</dbReference>
<evidence type="ECO:0000256" key="4">
    <source>
        <dbReference type="ARBA" id="ARBA00022801"/>
    </source>
</evidence>
<evidence type="ECO:0000256" key="2">
    <source>
        <dbReference type="ARBA" id="ARBA00008664"/>
    </source>
</evidence>
<evidence type="ECO:0000313" key="9">
    <source>
        <dbReference type="Proteomes" id="UP000250915"/>
    </source>
</evidence>
<name>A0A329M1W0_9MYCO</name>
<proteinExistence type="inferred from homology"/>
<dbReference type="GO" id="GO:0016042">
    <property type="term" value="P:lipid catabolic process"/>
    <property type="evidence" value="ECO:0007669"/>
    <property type="project" value="UniProtKB-KW"/>
</dbReference>
<accession>A0A329M1W0</accession>
<dbReference type="EC" id="3.1.4.4" evidence="3"/>